<dbReference type="RefSeq" id="WP_420040789.1">
    <property type="nucleotide sequence ID" value="NZ_CP128986.1"/>
</dbReference>
<protein>
    <recommendedName>
        <fullName evidence="1">Glyoxalase-like domain-containing protein</fullName>
    </recommendedName>
</protein>
<dbReference type="SUPFAM" id="SSF54593">
    <property type="entry name" value="Glyoxalase/Bleomycin resistance protein/Dihydroxybiphenyl dioxygenase"/>
    <property type="match status" value="1"/>
</dbReference>
<organism evidence="2">
    <name type="scientific">Gordonia sp. MP11Mi</name>
    <dbReference type="NCBI Taxonomy" id="3022769"/>
    <lineage>
        <taxon>Bacteria</taxon>
        <taxon>Bacillati</taxon>
        <taxon>Actinomycetota</taxon>
        <taxon>Actinomycetes</taxon>
        <taxon>Mycobacteriales</taxon>
        <taxon>Gordoniaceae</taxon>
        <taxon>Gordonia</taxon>
    </lineage>
</organism>
<dbReference type="PANTHER" id="PTHR35908:SF1">
    <property type="entry name" value="CONSERVED PROTEIN"/>
    <property type="match status" value="1"/>
</dbReference>
<name>A0AA97CSA4_9ACTN</name>
<dbReference type="InterPro" id="IPR041581">
    <property type="entry name" value="Glyoxalase_6"/>
</dbReference>
<dbReference type="EMBL" id="CP128986">
    <property type="protein sequence ID" value="WOC11475.1"/>
    <property type="molecule type" value="Genomic_DNA"/>
</dbReference>
<dbReference type="AlphaFoldDB" id="A0AA97CSA4"/>
<proteinExistence type="predicted"/>
<dbReference type="Gene3D" id="3.10.180.10">
    <property type="entry name" value="2,3-Dihydroxybiphenyl 1,2-Dioxygenase, domain 1"/>
    <property type="match status" value="1"/>
</dbReference>
<dbReference type="CDD" id="cd06587">
    <property type="entry name" value="VOC"/>
    <property type="match status" value="1"/>
</dbReference>
<gene>
    <name evidence="2" type="ORF">MP11Mi_05460</name>
</gene>
<evidence type="ECO:0000259" key="1">
    <source>
        <dbReference type="Pfam" id="PF18029"/>
    </source>
</evidence>
<dbReference type="PANTHER" id="PTHR35908">
    <property type="entry name" value="HYPOTHETICAL FUSION PROTEIN"/>
    <property type="match status" value="1"/>
</dbReference>
<reference evidence="2" key="1">
    <citation type="submission" date="2023-06" db="EMBL/GenBank/DDBJ databases">
        <title>Gordonia sp. nov. and Pseudochrobactrum sp. nov., two species isolated from the burying beetle Nicrophorus vespilloides.</title>
        <authorList>
            <person name="Poehlein A."/>
            <person name="Guzman J."/>
            <person name="Daniel R."/>
            <person name="Vilcinskas A."/>
        </authorList>
    </citation>
    <scope>NUCLEOTIDE SEQUENCE</scope>
    <source>
        <strain evidence="2">MP11Mi</strain>
    </source>
</reference>
<accession>A0AA97CSA4</accession>
<sequence length="130" mass="14173">MSTPIRTTTTVFALDCPNARVLAMFYADLLGWNISSSPESPDWVEVVPPSGEAPNMKLACQQIEGYRAPTWPEGLIPQQAHLDFHVDSVQKATPTVLAAGATRHTHQPSEDGQFVVFLDPVGHPFCLCEA</sequence>
<dbReference type="InterPro" id="IPR029068">
    <property type="entry name" value="Glyas_Bleomycin-R_OHBP_Dase"/>
</dbReference>
<feature type="domain" description="Glyoxalase-like" evidence="1">
    <location>
        <begin position="13"/>
        <end position="128"/>
    </location>
</feature>
<dbReference type="Pfam" id="PF18029">
    <property type="entry name" value="Glyoxalase_6"/>
    <property type="match status" value="1"/>
</dbReference>
<evidence type="ECO:0000313" key="2">
    <source>
        <dbReference type="EMBL" id="WOC11475.1"/>
    </source>
</evidence>